<organism evidence="1 2">
    <name type="scientific">Prolixibacter bellariivorans</name>
    <dbReference type="NCBI Taxonomy" id="314319"/>
    <lineage>
        <taxon>Bacteria</taxon>
        <taxon>Pseudomonadati</taxon>
        <taxon>Bacteroidota</taxon>
        <taxon>Bacteroidia</taxon>
        <taxon>Marinilabiliales</taxon>
        <taxon>Prolixibacteraceae</taxon>
        <taxon>Prolixibacter</taxon>
    </lineage>
</organism>
<reference evidence="1 2" key="1">
    <citation type="submission" date="2019-10" db="EMBL/GenBank/DDBJ databases">
        <title>Prolixibacter strains distinguished by the presence of nitrate reductase genes were adept at nitrate-dependent anaerobic corrosion of metallic iron and carbon steel.</title>
        <authorList>
            <person name="Iino T."/>
            <person name="Shono N."/>
            <person name="Ito K."/>
            <person name="Nakamura R."/>
            <person name="Sueoka K."/>
            <person name="Harayama S."/>
            <person name="Ohkuma M."/>
        </authorList>
    </citation>
    <scope>NUCLEOTIDE SEQUENCE [LARGE SCALE GENOMIC DNA]</scope>
    <source>
        <strain evidence="1 2">JCM 13498</strain>
    </source>
</reference>
<proteinExistence type="predicted"/>
<evidence type="ECO:0000313" key="1">
    <source>
        <dbReference type="EMBL" id="GET31461.1"/>
    </source>
</evidence>
<accession>A0A5M4AV90</accession>
<dbReference type="RefSeq" id="WP_025865612.1">
    <property type="nucleotide sequence ID" value="NZ_BLAX01000001.1"/>
</dbReference>
<dbReference type="EMBL" id="BLAX01000001">
    <property type="protein sequence ID" value="GET31461.1"/>
    <property type="molecule type" value="Genomic_DNA"/>
</dbReference>
<comment type="caution">
    <text evidence="1">The sequence shown here is derived from an EMBL/GenBank/DDBJ whole genome shotgun (WGS) entry which is preliminary data.</text>
</comment>
<keyword evidence="2" id="KW-1185">Reference proteome</keyword>
<dbReference type="PANTHER" id="PTHR34071">
    <property type="entry name" value="5-NITROIMIDAZOLE ANTIBIOTICS RESISTANCE PROTEIN, NIMA-FAMILY-RELATED PROTEIN-RELATED"/>
    <property type="match status" value="1"/>
</dbReference>
<protein>
    <submittedName>
        <fullName evidence="1">MFS transporter</fullName>
    </submittedName>
</protein>
<dbReference type="Gene3D" id="2.30.110.10">
    <property type="entry name" value="Electron Transport, Fmn-binding Protein, Chain A"/>
    <property type="match status" value="1"/>
</dbReference>
<sequence>MNRPMRKQKRRLNNEDAAELLRSGEYGILSMSTTENEGYGVPLSYAYADDAIYFHCATEGAKLDFLRTYPHASFCVVGKTEVLPAKFSTRFESAIAAGTVTEAEGDDKRKGLMLLVEKYSPDFMKEGEAYIDRAIDTVIVLKMNIEVLTGKASK</sequence>
<dbReference type="InterPro" id="IPR024747">
    <property type="entry name" value="Pyridox_Oxase-rel"/>
</dbReference>
<dbReference type="Pfam" id="PF12900">
    <property type="entry name" value="Pyridox_ox_2"/>
    <property type="match status" value="1"/>
</dbReference>
<dbReference type="Proteomes" id="UP000391834">
    <property type="component" value="Unassembled WGS sequence"/>
</dbReference>
<evidence type="ECO:0000313" key="2">
    <source>
        <dbReference type="Proteomes" id="UP000391834"/>
    </source>
</evidence>
<gene>
    <name evidence="1" type="ORF">PbJCM13498_03240</name>
</gene>
<dbReference type="AlphaFoldDB" id="A0A5M4AV90"/>
<dbReference type="InterPro" id="IPR012349">
    <property type="entry name" value="Split_barrel_FMN-bd"/>
</dbReference>
<dbReference type="PANTHER" id="PTHR34071:SF2">
    <property type="entry name" value="FLAVIN-NUCLEOTIDE-BINDING PROTEIN"/>
    <property type="match status" value="1"/>
</dbReference>
<dbReference type="SUPFAM" id="SSF50475">
    <property type="entry name" value="FMN-binding split barrel"/>
    <property type="match status" value="1"/>
</dbReference>
<dbReference type="OrthoDB" id="9794935at2"/>
<name>A0A5M4AV90_9BACT</name>